<dbReference type="SUPFAM" id="SSF52172">
    <property type="entry name" value="CheY-like"/>
    <property type="match status" value="1"/>
</dbReference>
<dbReference type="SUPFAM" id="SSF51206">
    <property type="entry name" value="cAMP-binding domain-like"/>
    <property type="match status" value="1"/>
</dbReference>
<dbReference type="CDD" id="cd17574">
    <property type="entry name" value="REC_OmpR"/>
    <property type="match status" value="1"/>
</dbReference>
<gene>
    <name evidence="9" type="ORF">GCM10011495_31710</name>
</gene>
<dbReference type="Pfam" id="PF00072">
    <property type="entry name" value="Response_reg"/>
    <property type="match status" value="1"/>
</dbReference>
<dbReference type="EMBL" id="BMGY01000037">
    <property type="protein sequence ID" value="GGH89041.1"/>
    <property type="molecule type" value="Genomic_DNA"/>
</dbReference>
<dbReference type="SMART" id="SM00100">
    <property type="entry name" value="cNMP"/>
    <property type="match status" value="1"/>
</dbReference>
<protein>
    <submittedName>
        <fullName evidence="9">Transcriptional regulator</fullName>
    </submittedName>
</protein>
<dbReference type="RefSeq" id="WP_188563075.1">
    <property type="nucleotide sequence ID" value="NZ_BMGY01000037.1"/>
</dbReference>
<dbReference type="InterPro" id="IPR018335">
    <property type="entry name" value="Tscrpt_reg_HTH_Crp-type_CS"/>
</dbReference>
<evidence type="ECO:0000313" key="10">
    <source>
        <dbReference type="Proteomes" id="UP000637774"/>
    </source>
</evidence>
<keyword evidence="1 5" id="KW-0597">Phosphoprotein</keyword>
<dbReference type="Pfam" id="PF00027">
    <property type="entry name" value="cNMP_binding"/>
    <property type="match status" value="1"/>
</dbReference>
<evidence type="ECO:0000313" key="9">
    <source>
        <dbReference type="EMBL" id="GGH89041.1"/>
    </source>
</evidence>
<evidence type="ECO:0000256" key="3">
    <source>
        <dbReference type="ARBA" id="ARBA00023125"/>
    </source>
</evidence>
<comment type="caution">
    <text evidence="9">The sequence shown here is derived from an EMBL/GenBank/DDBJ whole genome shotgun (WGS) entry which is preliminary data.</text>
</comment>
<feature type="modified residue" description="4-aspartylphosphate" evidence="5">
    <location>
        <position position="52"/>
    </location>
</feature>
<dbReference type="Proteomes" id="UP000637774">
    <property type="component" value="Unassembled WGS sequence"/>
</dbReference>
<keyword evidence="2" id="KW-0805">Transcription regulation</keyword>
<dbReference type="PANTHER" id="PTHR44591">
    <property type="entry name" value="STRESS RESPONSE REGULATOR PROTEIN 1"/>
    <property type="match status" value="1"/>
</dbReference>
<reference evidence="10" key="1">
    <citation type="journal article" date="2019" name="Int. J. Syst. Evol. Microbiol.">
        <title>The Global Catalogue of Microorganisms (GCM) 10K type strain sequencing project: providing services to taxonomists for standard genome sequencing and annotation.</title>
        <authorList>
            <consortium name="The Broad Institute Genomics Platform"/>
            <consortium name="The Broad Institute Genome Sequencing Center for Infectious Disease"/>
            <person name="Wu L."/>
            <person name="Ma J."/>
        </authorList>
    </citation>
    <scope>NUCLEOTIDE SEQUENCE [LARGE SCALE GENOMIC DNA]</scope>
    <source>
        <strain evidence="10">CGMCC 1.14966</strain>
    </source>
</reference>
<dbReference type="PANTHER" id="PTHR44591:SF3">
    <property type="entry name" value="RESPONSE REGULATORY DOMAIN-CONTAINING PROTEIN"/>
    <property type="match status" value="1"/>
</dbReference>
<dbReference type="InterPro" id="IPR001789">
    <property type="entry name" value="Sig_transdc_resp-reg_receiver"/>
</dbReference>
<keyword evidence="10" id="KW-1185">Reference proteome</keyword>
<dbReference type="PROSITE" id="PS50110">
    <property type="entry name" value="RESPONSE_REGULATORY"/>
    <property type="match status" value="1"/>
</dbReference>
<dbReference type="PRINTS" id="PR00034">
    <property type="entry name" value="HTHCRP"/>
</dbReference>
<dbReference type="Gene3D" id="2.60.120.10">
    <property type="entry name" value="Jelly Rolls"/>
    <property type="match status" value="1"/>
</dbReference>
<name>A0ABQ2AEB0_9BACT</name>
<dbReference type="SMART" id="SM00419">
    <property type="entry name" value="HTH_CRP"/>
    <property type="match status" value="1"/>
</dbReference>
<dbReference type="Pfam" id="PF13545">
    <property type="entry name" value="HTH_Crp_2"/>
    <property type="match status" value="1"/>
</dbReference>
<dbReference type="InterPro" id="IPR050595">
    <property type="entry name" value="Bact_response_regulator"/>
</dbReference>
<dbReference type="InterPro" id="IPR018490">
    <property type="entry name" value="cNMP-bd_dom_sf"/>
</dbReference>
<dbReference type="InterPro" id="IPR036390">
    <property type="entry name" value="WH_DNA-bd_sf"/>
</dbReference>
<dbReference type="PROSITE" id="PS50042">
    <property type="entry name" value="CNMP_BINDING_3"/>
    <property type="match status" value="1"/>
</dbReference>
<sequence>MKTILLIEDNALIRENTGEILALAGYAVRMAENGKIGIEQALANKPDLVVCDIIMPVLDGYGVLQAFNLNPLLAGIPFIFLTAKTEQFDLRRGMALGADDFLTKPYENSTLLSAVAGRLNRFQHLQPESERPVDNQHNFVAGASRVGPLTGLDTSLKPYPVPRKHRIYAEGDEATLLYFVQAGRVKTCRNTATGKEFITAFYQRGEFFGYQAILQGTVHRDSAVATEDSILLHTTADYFRQLMLYNSEVNQQFVRMLANRVGEYEESLLGLSYHSLRQRVASALLRFNEQRRTNTPSNPLIVLAREDLAAIIGTAPESLSRILSEFQQKGIIELTRKSIELLQPEQLRLLK</sequence>
<evidence type="ECO:0000256" key="5">
    <source>
        <dbReference type="PROSITE-ProRule" id="PRU00169"/>
    </source>
</evidence>
<evidence type="ECO:0000256" key="4">
    <source>
        <dbReference type="ARBA" id="ARBA00023163"/>
    </source>
</evidence>
<organism evidence="9 10">
    <name type="scientific">Hymenobacter frigidus</name>
    <dbReference type="NCBI Taxonomy" id="1524095"/>
    <lineage>
        <taxon>Bacteria</taxon>
        <taxon>Pseudomonadati</taxon>
        <taxon>Bacteroidota</taxon>
        <taxon>Cytophagia</taxon>
        <taxon>Cytophagales</taxon>
        <taxon>Hymenobacteraceae</taxon>
        <taxon>Hymenobacter</taxon>
    </lineage>
</organism>
<dbReference type="PROSITE" id="PS51063">
    <property type="entry name" value="HTH_CRP_2"/>
    <property type="match status" value="1"/>
</dbReference>
<dbReference type="InterPro" id="IPR012318">
    <property type="entry name" value="HTH_CRP"/>
</dbReference>
<keyword evidence="4" id="KW-0804">Transcription</keyword>
<dbReference type="InterPro" id="IPR011006">
    <property type="entry name" value="CheY-like_superfamily"/>
</dbReference>
<proteinExistence type="predicted"/>
<dbReference type="InterPro" id="IPR014710">
    <property type="entry name" value="RmlC-like_jellyroll"/>
</dbReference>
<dbReference type="SUPFAM" id="SSF46785">
    <property type="entry name" value="Winged helix' DNA-binding domain"/>
    <property type="match status" value="1"/>
</dbReference>
<evidence type="ECO:0000259" key="7">
    <source>
        <dbReference type="PROSITE" id="PS50110"/>
    </source>
</evidence>
<evidence type="ECO:0000256" key="1">
    <source>
        <dbReference type="ARBA" id="ARBA00022553"/>
    </source>
</evidence>
<dbReference type="SMART" id="SM00448">
    <property type="entry name" value="REC"/>
    <property type="match status" value="1"/>
</dbReference>
<evidence type="ECO:0000259" key="8">
    <source>
        <dbReference type="PROSITE" id="PS51063"/>
    </source>
</evidence>
<evidence type="ECO:0000259" key="6">
    <source>
        <dbReference type="PROSITE" id="PS50042"/>
    </source>
</evidence>
<dbReference type="InterPro" id="IPR036388">
    <property type="entry name" value="WH-like_DNA-bd_sf"/>
</dbReference>
<dbReference type="PROSITE" id="PS00042">
    <property type="entry name" value="HTH_CRP_1"/>
    <property type="match status" value="1"/>
</dbReference>
<feature type="domain" description="Response regulatory" evidence="7">
    <location>
        <begin position="3"/>
        <end position="119"/>
    </location>
</feature>
<evidence type="ECO:0000256" key="2">
    <source>
        <dbReference type="ARBA" id="ARBA00023015"/>
    </source>
</evidence>
<accession>A0ABQ2AEB0</accession>
<dbReference type="Gene3D" id="1.10.10.10">
    <property type="entry name" value="Winged helix-like DNA-binding domain superfamily/Winged helix DNA-binding domain"/>
    <property type="match status" value="1"/>
</dbReference>
<dbReference type="Gene3D" id="3.40.50.2300">
    <property type="match status" value="1"/>
</dbReference>
<keyword evidence="3" id="KW-0238">DNA-binding</keyword>
<feature type="domain" description="Cyclic nucleotide-binding" evidence="6">
    <location>
        <begin position="159"/>
        <end position="260"/>
    </location>
</feature>
<feature type="domain" description="HTH crp-type" evidence="8">
    <location>
        <begin position="274"/>
        <end position="345"/>
    </location>
</feature>
<dbReference type="CDD" id="cd00038">
    <property type="entry name" value="CAP_ED"/>
    <property type="match status" value="1"/>
</dbReference>
<dbReference type="InterPro" id="IPR000595">
    <property type="entry name" value="cNMP-bd_dom"/>
</dbReference>